<dbReference type="Proteomes" id="UP000604046">
    <property type="component" value="Unassembled WGS sequence"/>
</dbReference>
<dbReference type="OrthoDB" id="444434at2759"/>
<dbReference type="EMBL" id="CAJNDS010002535">
    <property type="protein sequence ID" value="CAE7515825.1"/>
    <property type="molecule type" value="Genomic_DNA"/>
</dbReference>
<protein>
    <submittedName>
        <fullName evidence="2">Uncharacterized protein</fullName>
    </submittedName>
</protein>
<organism evidence="2 3">
    <name type="scientific">Symbiodinium natans</name>
    <dbReference type="NCBI Taxonomy" id="878477"/>
    <lineage>
        <taxon>Eukaryota</taxon>
        <taxon>Sar</taxon>
        <taxon>Alveolata</taxon>
        <taxon>Dinophyceae</taxon>
        <taxon>Suessiales</taxon>
        <taxon>Symbiodiniaceae</taxon>
        <taxon>Symbiodinium</taxon>
    </lineage>
</organism>
<sequence>MAGCAPFGGTLSGQTGAPSVLFQSGDGRSLQVHNDIVRGAWNSLVAPRPSDPMDMLFDECDPLKFPLHRPRMAWQSSDPPSVWSERLRCSSHGGKATFLKCVRNVEVATWREVMDSLLQKALKRWYAVISRWEPALEIVKQVILVAFADGIQVLSDYLTPKAPSTLLKRAGSLKLLDAALASPGDYAFLRLSGKSLSALQGIKEAVGFCYFVLGLQECEALVMSRRCRGITINCVLKPVTQASPFSVEDLKQLLGHVLRPLDVWDAIFCGAVLLAVYSRSRWADMQYAEALSLDRDASGRVVFIDLQTARRKTMMAKQHRHKFLTMTAPAQGVSPDSWVEAWLGVCSQVGFVPCDGWPVMPAPDEHGRPTVRALSSAEASAWIRHLLGNDKVDDRRLSSHSCKCTLLSMLSKFGASVDVRACLGYHVGKNQTVFTYSREAAAGPLRVLQDMLTAIQRGEFRPDETRSGRFVTSDHLAWEQTREERDWYPEMGPLASELVTEGDLQSLAEPDPAEVPPREEVQEPVPEPPWLELGDPVADSPRPLDSSELDTALVNGEPVDPPTFGGNPSLVQESSSSGEDGSESSTESTSSNDAEVPLNVVQVPVAPDGTKFLRRKKSRMCHLLRDGDVRRLLCGRAVSDFYIPAGLILLHSGGSDSSTFRRV</sequence>
<evidence type="ECO:0000313" key="3">
    <source>
        <dbReference type="Proteomes" id="UP000604046"/>
    </source>
</evidence>
<proteinExistence type="predicted"/>
<feature type="region of interest" description="Disordered" evidence="1">
    <location>
        <begin position="507"/>
        <end position="596"/>
    </location>
</feature>
<keyword evidence="3" id="KW-1185">Reference proteome</keyword>
<dbReference type="AlphaFoldDB" id="A0A812T9Z7"/>
<reference evidence="2" key="1">
    <citation type="submission" date="2021-02" db="EMBL/GenBank/DDBJ databases">
        <authorList>
            <person name="Dougan E. K."/>
            <person name="Rhodes N."/>
            <person name="Thang M."/>
            <person name="Chan C."/>
        </authorList>
    </citation>
    <scope>NUCLEOTIDE SEQUENCE</scope>
</reference>
<name>A0A812T9Z7_9DINO</name>
<evidence type="ECO:0000313" key="2">
    <source>
        <dbReference type="EMBL" id="CAE7515825.1"/>
    </source>
</evidence>
<comment type="caution">
    <text evidence="2">The sequence shown here is derived from an EMBL/GenBank/DDBJ whole genome shotgun (WGS) entry which is preliminary data.</text>
</comment>
<evidence type="ECO:0000256" key="1">
    <source>
        <dbReference type="SAM" id="MobiDB-lite"/>
    </source>
</evidence>
<feature type="compositionally biased region" description="Low complexity" evidence="1">
    <location>
        <begin position="573"/>
        <end position="591"/>
    </location>
</feature>
<accession>A0A812T9Z7</accession>
<gene>
    <name evidence="2" type="ORF">SNAT2548_LOCUS28872</name>
</gene>